<evidence type="ECO:0000313" key="3">
    <source>
        <dbReference type="Proteomes" id="UP001237642"/>
    </source>
</evidence>
<dbReference type="PANTHER" id="PTHR34835">
    <property type="entry name" value="OS07G0283600 PROTEIN-RELATED"/>
    <property type="match status" value="1"/>
</dbReference>
<feature type="region of interest" description="Disordered" evidence="1">
    <location>
        <begin position="69"/>
        <end position="205"/>
    </location>
</feature>
<protein>
    <submittedName>
        <fullName evidence="2">Uncharacterized protein</fullName>
    </submittedName>
</protein>
<feature type="compositionally biased region" description="Basic and acidic residues" evidence="1">
    <location>
        <begin position="141"/>
        <end position="154"/>
    </location>
</feature>
<dbReference type="EMBL" id="JAUIZM010000008">
    <property type="protein sequence ID" value="KAK1371106.1"/>
    <property type="molecule type" value="Genomic_DNA"/>
</dbReference>
<reference evidence="2" key="2">
    <citation type="submission" date="2023-05" db="EMBL/GenBank/DDBJ databases">
        <authorList>
            <person name="Schelkunov M.I."/>
        </authorList>
    </citation>
    <scope>NUCLEOTIDE SEQUENCE</scope>
    <source>
        <strain evidence="2">Hsosn_3</strain>
        <tissue evidence="2">Leaf</tissue>
    </source>
</reference>
<feature type="compositionally biased region" description="Basic and acidic residues" evidence="1">
    <location>
        <begin position="123"/>
        <end position="133"/>
    </location>
</feature>
<comment type="caution">
    <text evidence="2">The sequence shown here is derived from an EMBL/GenBank/DDBJ whole genome shotgun (WGS) entry which is preliminary data.</text>
</comment>
<evidence type="ECO:0000256" key="1">
    <source>
        <dbReference type="SAM" id="MobiDB-lite"/>
    </source>
</evidence>
<dbReference type="Proteomes" id="UP001237642">
    <property type="component" value="Unassembled WGS sequence"/>
</dbReference>
<sequence>MCRPISGSIHIDLEGEGDQNQNNAENIVIATANQNEENQDVAEPETVNEDVEDMIIGKQSSIIVREEVTNNSDDDFVNPAQWSKSKGKQKNVTVREEVTNDSDDDFVNPAPWSKNKGNVKRKLVMEDKDDGGPNKKRKEKNTKDKEEGTLRLIDEETDEDLPEAQILHDKEARLKGKRKPSENSNEDDKAKKRRGKQKIEERTEIANKEDEIAKIRNSPRLLSDMICALSDEQMQWVKDVGFGSLLDFELVEMPQRLAYKIIEAFDEKTCRLILKRGDIEINEQVVHDVLGLPCRGAEIKFAKDCLRSKRTIEWRSQFPGNNELQSLIKASEVILYVDRVCCQGKQFVPRRYPAFKGWTKEKIKERELLEAEEKAFGSGNILKMVTVEELEANEKLVLKEKLNVEEEKGGAEIEKGVEDDNRQNPDGPHEEKLNAEEEKGGAEIEKGVKDDNRQNPDGPHEDWWKDLNMKAVFLIDANIQLTEAKTEYEAQLANAKNYIQMMRGF</sequence>
<organism evidence="2 3">
    <name type="scientific">Heracleum sosnowskyi</name>
    <dbReference type="NCBI Taxonomy" id="360622"/>
    <lineage>
        <taxon>Eukaryota</taxon>
        <taxon>Viridiplantae</taxon>
        <taxon>Streptophyta</taxon>
        <taxon>Embryophyta</taxon>
        <taxon>Tracheophyta</taxon>
        <taxon>Spermatophyta</taxon>
        <taxon>Magnoliopsida</taxon>
        <taxon>eudicotyledons</taxon>
        <taxon>Gunneridae</taxon>
        <taxon>Pentapetalae</taxon>
        <taxon>asterids</taxon>
        <taxon>campanulids</taxon>
        <taxon>Apiales</taxon>
        <taxon>Apiaceae</taxon>
        <taxon>Apioideae</taxon>
        <taxon>apioid superclade</taxon>
        <taxon>Tordylieae</taxon>
        <taxon>Tordyliinae</taxon>
        <taxon>Heracleum</taxon>
    </lineage>
</organism>
<accession>A0AAD8HPW1</accession>
<feature type="region of interest" description="Disordered" evidence="1">
    <location>
        <begin position="1"/>
        <end position="22"/>
    </location>
</feature>
<dbReference type="AlphaFoldDB" id="A0AAD8HPW1"/>
<dbReference type="PANTHER" id="PTHR34835:SF34">
    <property type="entry name" value="OS08G0555500 PROTEIN"/>
    <property type="match status" value="1"/>
</dbReference>
<reference evidence="2" key="1">
    <citation type="submission" date="2023-02" db="EMBL/GenBank/DDBJ databases">
        <title>Genome of toxic invasive species Heracleum sosnowskyi carries increased number of genes despite the absence of recent whole-genome duplications.</title>
        <authorList>
            <person name="Schelkunov M."/>
            <person name="Shtratnikova V."/>
            <person name="Makarenko M."/>
            <person name="Klepikova A."/>
            <person name="Omelchenko D."/>
            <person name="Novikova G."/>
            <person name="Obukhova E."/>
            <person name="Bogdanov V."/>
            <person name="Penin A."/>
            <person name="Logacheva M."/>
        </authorList>
    </citation>
    <scope>NUCLEOTIDE SEQUENCE</scope>
    <source>
        <strain evidence="2">Hsosn_3</strain>
        <tissue evidence="2">Leaf</tissue>
    </source>
</reference>
<keyword evidence="3" id="KW-1185">Reference proteome</keyword>
<evidence type="ECO:0000313" key="2">
    <source>
        <dbReference type="EMBL" id="KAK1371106.1"/>
    </source>
</evidence>
<proteinExistence type="predicted"/>
<gene>
    <name evidence="2" type="ORF">POM88_037198</name>
</gene>
<name>A0AAD8HPW1_9APIA</name>
<feature type="region of interest" description="Disordered" evidence="1">
    <location>
        <begin position="408"/>
        <end position="462"/>
    </location>
</feature>